<dbReference type="OrthoDB" id="9790858at2"/>
<dbReference type="GO" id="GO:0047804">
    <property type="term" value="F:cysteine-S-conjugate beta-lyase activity"/>
    <property type="evidence" value="ECO:0007669"/>
    <property type="project" value="InterPro"/>
</dbReference>
<evidence type="ECO:0000313" key="4">
    <source>
        <dbReference type="EMBL" id="MYZ50291.1"/>
    </source>
</evidence>
<feature type="compositionally biased region" description="Low complexity" evidence="3">
    <location>
        <begin position="1"/>
        <end position="32"/>
    </location>
</feature>
<dbReference type="EMBL" id="SPKJ01000146">
    <property type="protein sequence ID" value="MYZ50291.1"/>
    <property type="molecule type" value="Genomic_DNA"/>
</dbReference>
<dbReference type="InterPro" id="IPR015424">
    <property type="entry name" value="PyrdxlP-dep_Trfase"/>
</dbReference>
<dbReference type="PANTHER" id="PTHR43500:SF1">
    <property type="entry name" value="CYSTATHIONINE BETA-LYASE-RELATED"/>
    <property type="match status" value="1"/>
</dbReference>
<protein>
    <recommendedName>
        <fullName evidence="6">Cystathionine beta-lyase</fullName>
    </recommendedName>
</protein>
<dbReference type="SUPFAM" id="SSF53383">
    <property type="entry name" value="PLP-dependent transferases"/>
    <property type="match status" value="1"/>
</dbReference>
<organism evidence="4 5">
    <name type="scientific">Propylenella binzhouense</name>
    <dbReference type="NCBI Taxonomy" id="2555902"/>
    <lineage>
        <taxon>Bacteria</taxon>
        <taxon>Pseudomonadati</taxon>
        <taxon>Pseudomonadota</taxon>
        <taxon>Alphaproteobacteria</taxon>
        <taxon>Hyphomicrobiales</taxon>
        <taxon>Propylenellaceae</taxon>
        <taxon>Propylenella</taxon>
    </lineage>
</organism>
<dbReference type="Gene3D" id="3.90.1150.10">
    <property type="entry name" value="Aspartate Aminotransferase, domain 1"/>
    <property type="match status" value="1"/>
</dbReference>
<feature type="compositionally biased region" description="Basic residues" evidence="3">
    <location>
        <begin position="55"/>
        <end position="64"/>
    </location>
</feature>
<dbReference type="InterPro" id="IPR006233">
    <property type="entry name" value="Cys_b_lyase_bac"/>
</dbReference>
<keyword evidence="2" id="KW-0456">Lyase</keyword>
<dbReference type="AlphaFoldDB" id="A0A964T835"/>
<reference evidence="4" key="1">
    <citation type="submission" date="2019-03" db="EMBL/GenBank/DDBJ databases">
        <title>Afifella sp. nov., isolated from activated sludge.</title>
        <authorList>
            <person name="Li Q."/>
            <person name="Liu Y."/>
        </authorList>
    </citation>
    <scope>NUCLEOTIDE SEQUENCE</scope>
    <source>
        <strain evidence="4">L72</strain>
    </source>
</reference>
<name>A0A964T835_9HYPH</name>
<proteinExistence type="inferred from homology"/>
<dbReference type="InterPro" id="IPR015422">
    <property type="entry name" value="PyrdxlP-dep_Trfase_small"/>
</dbReference>
<gene>
    <name evidence="4" type="ORF">E4O86_21510</name>
</gene>
<dbReference type="Proteomes" id="UP000773614">
    <property type="component" value="Unassembled WGS sequence"/>
</dbReference>
<evidence type="ECO:0008006" key="6">
    <source>
        <dbReference type="Google" id="ProtNLM"/>
    </source>
</evidence>
<comment type="caution">
    <text evidence="4">The sequence shown here is derived from an EMBL/GenBank/DDBJ whole genome shotgun (WGS) entry which is preliminary data.</text>
</comment>
<comment type="similarity">
    <text evidence="1">Belongs to the trans-sulfuration enzymes family.</text>
</comment>
<evidence type="ECO:0000256" key="3">
    <source>
        <dbReference type="SAM" id="MobiDB-lite"/>
    </source>
</evidence>
<dbReference type="PANTHER" id="PTHR43500">
    <property type="entry name" value="CYSTATHIONINE BETA-LYASE-RELATED"/>
    <property type="match status" value="1"/>
</dbReference>
<feature type="region of interest" description="Disordered" evidence="3">
    <location>
        <begin position="1"/>
        <end position="96"/>
    </location>
</feature>
<accession>A0A964T835</accession>
<keyword evidence="5" id="KW-1185">Reference proteome</keyword>
<evidence type="ECO:0000313" key="5">
    <source>
        <dbReference type="Proteomes" id="UP000773614"/>
    </source>
</evidence>
<dbReference type="GO" id="GO:0019450">
    <property type="term" value="P:L-cysteine catabolic process to pyruvate"/>
    <property type="evidence" value="ECO:0007669"/>
    <property type="project" value="TreeGrafter"/>
</dbReference>
<evidence type="ECO:0000256" key="1">
    <source>
        <dbReference type="ARBA" id="ARBA00009077"/>
    </source>
</evidence>
<evidence type="ECO:0000256" key="2">
    <source>
        <dbReference type="ARBA" id="ARBA00023239"/>
    </source>
</evidence>
<feature type="compositionally biased region" description="Basic and acidic residues" evidence="3">
    <location>
        <begin position="65"/>
        <end position="75"/>
    </location>
</feature>
<feature type="compositionally biased region" description="Low complexity" evidence="3">
    <location>
        <begin position="40"/>
        <end position="54"/>
    </location>
</feature>
<sequence>MSRWATPATSSSRTSTSSRSTSSSGQPSTSSRWCRRRSTRSGSSPTGTAICSGRIRSRRRRRRSGGRDCRRCEARRPKRRRGSRPRPQPGGRSHRIWQRDFTGASGVFGVELQPVGMAVIRDLFSRLELFGIGLSWGGFESLVMLSDKPLAGEGGGYRIRIHAGLESASDLVADMGRAFRRAAEKA</sequence>